<dbReference type="GO" id="GO:0009615">
    <property type="term" value="P:response to virus"/>
    <property type="evidence" value="ECO:0007669"/>
    <property type="project" value="TreeGrafter"/>
</dbReference>
<evidence type="ECO:0000313" key="3">
    <source>
        <dbReference type="Proteomes" id="UP000504602"/>
    </source>
</evidence>
<name>A0A8N5EW17_GEOFO</name>
<gene>
    <name evidence="4" type="primary">LOC115948606</name>
</gene>
<feature type="region of interest" description="Disordered" evidence="2">
    <location>
        <begin position="278"/>
        <end position="320"/>
    </location>
</feature>
<protein>
    <submittedName>
        <fullName evidence="4">Uncharacterized protein LOC115948606</fullName>
    </submittedName>
</protein>
<keyword evidence="3" id="KW-1185">Reference proteome</keyword>
<dbReference type="Proteomes" id="UP000504602">
    <property type="component" value="Unplaced"/>
</dbReference>
<dbReference type="GeneID" id="115948606"/>
<evidence type="ECO:0000313" key="4">
    <source>
        <dbReference type="RefSeq" id="XP_030918145.1"/>
    </source>
</evidence>
<dbReference type="InterPro" id="IPR053270">
    <property type="entry name" value="Fv1_restriction_factor"/>
</dbReference>
<organism evidence="3 4">
    <name type="scientific">Geospiza fortis</name>
    <name type="common">Medium ground-finch</name>
    <dbReference type="NCBI Taxonomy" id="48883"/>
    <lineage>
        <taxon>Eukaryota</taxon>
        <taxon>Metazoa</taxon>
        <taxon>Chordata</taxon>
        <taxon>Craniata</taxon>
        <taxon>Vertebrata</taxon>
        <taxon>Euteleostomi</taxon>
        <taxon>Archelosauria</taxon>
        <taxon>Archosauria</taxon>
        <taxon>Dinosauria</taxon>
        <taxon>Saurischia</taxon>
        <taxon>Theropoda</taxon>
        <taxon>Coelurosauria</taxon>
        <taxon>Aves</taxon>
        <taxon>Neognathae</taxon>
        <taxon>Neoaves</taxon>
        <taxon>Telluraves</taxon>
        <taxon>Australaves</taxon>
        <taxon>Passeriformes</taxon>
        <taxon>Thraupidae</taxon>
        <taxon>Geospiza</taxon>
    </lineage>
</organism>
<evidence type="ECO:0000256" key="1">
    <source>
        <dbReference type="SAM" id="Coils"/>
    </source>
</evidence>
<dbReference type="GO" id="GO:0005794">
    <property type="term" value="C:Golgi apparatus"/>
    <property type="evidence" value="ECO:0007669"/>
    <property type="project" value="TreeGrafter"/>
</dbReference>
<reference evidence="4" key="1">
    <citation type="submission" date="2025-08" db="UniProtKB">
        <authorList>
            <consortium name="RefSeq"/>
        </authorList>
    </citation>
    <scope>IDENTIFICATION</scope>
</reference>
<proteinExistence type="predicted"/>
<dbReference type="RefSeq" id="XP_030918145.1">
    <property type="nucleotide sequence ID" value="XM_031062285.1"/>
</dbReference>
<dbReference type="PANTHER" id="PTHR48195:SF1">
    <property type="entry name" value="RIKEN CDNA 2410002F23 GENE"/>
    <property type="match status" value="1"/>
</dbReference>
<accession>A0A8N5EW17</accession>
<dbReference type="AlphaFoldDB" id="A0A8N5EW17"/>
<evidence type="ECO:0000256" key="2">
    <source>
        <dbReference type="SAM" id="MobiDB-lite"/>
    </source>
</evidence>
<sequence length="320" mass="36719">MKIPPPFSDLRGLRKDYRRQPDESIISWLVRLWDAAGEVTILDGTEARHLGSLSQDTVIDQGMMSRASPHSLWERVLESVAQRYLCADDLYMQQTGWKTIEQGIQRLREMAVAELIFSDDITTRNPDLVPCTPVMWRKLVRLGPPEYASALAIMKRDDTYETVLDMAKKLRAYADAVHGPTHARIAAVETQLRKLEDKIEKNHKKLREEIKEDLIQISAVQIRGPGIQRWRSFDGERRHTPRAELWAFLRESGEDMRRWDGEPTAALAQRVRDLKRRGSITKKRAAPVARSRDVEYDDDMSDPLEGTSKAYAQGKKDNLA</sequence>
<dbReference type="PANTHER" id="PTHR48195">
    <property type="entry name" value="FRIEND VIRUS SUSCEPTIBILITY PROTEIN 1"/>
    <property type="match status" value="1"/>
</dbReference>
<dbReference type="OrthoDB" id="9906618at2759"/>
<feature type="coiled-coil region" evidence="1">
    <location>
        <begin position="185"/>
        <end position="216"/>
    </location>
</feature>
<keyword evidence="1" id="KW-0175">Coiled coil</keyword>